<sequence>MQGKGLLIGLSVTLRHFFGRKETVQYPEEKLPMSDLFRGGRLVLNEKKCIGCKLCAMSCPNAALALTVEVDDQKKRHMKKYVHKSGRCLYCNFCVEACPTKAISWDKNYENACYYKEDLTYDAVARNKEGINNEQ</sequence>
<dbReference type="InterPro" id="IPR017900">
    <property type="entry name" value="4Fe4S_Fe_S_CS"/>
</dbReference>
<dbReference type="GO" id="GO:0003954">
    <property type="term" value="F:NADH dehydrogenase activity"/>
    <property type="evidence" value="ECO:0007669"/>
    <property type="project" value="TreeGrafter"/>
</dbReference>
<dbReference type="GO" id="GO:0016020">
    <property type="term" value="C:membrane"/>
    <property type="evidence" value="ECO:0007669"/>
    <property type="project" value="InterPro"/>
</dbReference>
<protein>
    <submittedName>
        <fullName evidence="7">NADH-quinone oxidoreductase subunit I</fullName>
    </submittedName>
</protein>
<feature type="domain" description="4Fe-4S ferredoxin-type" evidence="6">
    <location>
        <begin position="79"/>
        <end position="108"/>
    </location>
</feature>
<dbReference type="GO" id="GO:0009060">
    <property type="term" value="P:aerobic respiration"/>
    <property type="evidence" value="ECO:0007669"/>
    <property type="project" value="TreeGrafter"/>
</dbReference>
<keyword evidence="8" id="KW-1185">Reference proteome</keyword>
<dbReference type="Proteomes" id="UP000295188">
    <property type="component" value="Unassembled WGS sequence"/>
</dbReference>
<evidence type="ECO:0000256" key="4">
    <source>
        <dbReference type="ARBA" id="ARBA00023004"/>
    </source>
</evidence>
<accession>A0A4R3K9P5</accession>
<evidence type="ECO:0000256" key="1">
    <source>
        <dbReference type="ARBA" id="ARBA00022485"/>
    </source>
</evidence>
<dbReference type="AlphaFoldDB" id="A0A4R3K9P5"/>
<evidence type="ECO:0000256" key="2">
    <source>
        <dbReference type="ARBA" id="ARBA00022723"/>
    </source>
</evidence>
<reference evidence="7 8" key="1">
    <citation type="submission" date="2019-03" db="EMBL/GenBank/DDBJ databases">
        <title>Genomic Encyclopedia of Type Strains, Phase IV (KMG-IV): sequencing the most valuable type-strain genomes for metagenomic binning, comparative biology and taxonomic classification.</title>
        <authorList>
            <person name="Goeker M."/>
        </authorList>
    </citation>
    <scope>NUCLEOTIDE SEQUENCE [LARGE SCALE GENOMIC DNA]</scope>
    <source>
        <strain evidence="7 8">DSM 20467</strain>
    </source>
</reference>
<keyword evidence="2" id="KW-0479">Metal-binding</keyword>
<dbReference type="RefSeq" id="WP_132549206.1">
    <property type="nucleotide sequence ID" value="NZ_SMAA01000007.1"/>
</dbReference>
<dbReference type="InterPro" id="IPR017896">
    <property type="entry name" value="4Fe4S_Fe-S-bd"/>
</dbReference>
<evidence type="ECO:0000256" key="3">
    <source>
        <dbReference type="ARBA" id="ARBA00022737"/>
    </source>
</evidence>
<evidence type="ECO:0000313" key="8">
    <source>
        <dbReference type="Proteomes" id="UP000295188"/>
    </source>
</evidence>
<keyword evidence="4" id="KW-0408">Iron</keyword>
<dbReference type="PROSITE" id="PS51379">
    <property type="entry name" value="4FE4S_FER_2"/>
    <property type="match status" value="2"/>
</dbReference>
<evidence type="ECO:0000313" key="7">
    <source>
        <dbReference type="EMBL" id="TCS79371.1"/>
    </source>
</evidence>
<feature type="domain" description="4Fe-4S ferredoxin-type" evidence="6">
    <location>
        <begin position="40"/>
        <end position="69"/>
    </location>
</feature>
<dbReference type="PANTHER" id="PTHR10849">
    <property type="entry name" value="NADH DEHYDROGENASE UBIQUINONE IRON-SULFUR PROTEIN 8, MITOCHONDRIAL"/>
    <property type="match status" value="1"/>
</dbReference>
<evidence type="ECO:0000259" key="6">
    <source>
        <dbReference type="PROSITE" id="PS51379"/>
    </source>
</evidence>
<dbReference type="Pfam" id="PF12838">
    <property type="entry name" value="Fer4_7"/>
    <property type="match status" value="1"/>
</dbReference>
<dbReference type="Gene3D" id="3.30.70.3270">
    <property type="match status" value="1"/>
</dbReference>
<dbReference type="EMBL" id="SMAA01000007">
    <property type="protein sequence ID" value="TCS79371.1"/>
    <property type="molecule type" value="Genomic_DNA"/>
</dbReference>
<gene>
    <name evidence="7" type="ORF">EDC37_107138</name>
</gene>
<dbReference type="InterPro" id="IPR010226">
    <property type="entry name" value="NADH_quinone_OxRdtase_chainI"/>
</dbReference>
<evidence type="ECO:0000256" key="5">
    <source>
        <dbReference type="ARBA" id="ARBA00023014"/>
    </source>
</evidence>
<dbReference type="SUPFAM" id="SSF46548">
    <property type="entry name" value="alpha-helical ferredoxin"/>
    <property type="match status" value="1"/>
</dbReference>
<dbReference type="GO" id="GO:0051539">
    <property type="term" value="F:4 iron, 4 sulfur cluster binding"/>
    <property type="evidence" value="ECO:0007669"/>
    <property type="project" value="UniProtKB-KW"/>
</dbReference>
<keyword evidence="1" id="KW-0004">4Fe-4S</keyword>
<comment type="caution">
    <text evidence="7">The sequence shown here is derived from an EMBL/GenBank/DDBJ whole genome shotgun (WGS) entry which is preliminary data.</text>
</comment>
<keyword evidence="5" id="KW-0411">Iron-sulfur</keyword>
<name>A0A4R3K9P5_9FIRM</name>
<organism evidence="7 8">
    <name type="scientific">Pectinatus cerevisiiphilus</name>
    <dbReference type="NCBI Taxonomy" id="86956"/>
    <lineage>
        <taxon>Bacteria</taxon>
        <taxon>Bacillati</taxon>
        <taxon>Bacillota</taxon>
        <taxon>Negativicutes</taxon>
        <taxon>Selenomonadales</taxon>
        <taxon>Selenomonadaceae</taxon>
        <taxon>Pectinatus</taxon>
    </lineage>
</organism>
<dbReference type="OrthoDB" id="9803192at2"/>
<dbReference type="PANTHER" id="PTHR10849:SF35">
    <property type="entry name" value="FORMATE HYDROGENLYASE SUBUNIT 6-RELATED"/>
    <property type="match status" value="1"/>
</dbReference>
<proteinExistence type="predicted"/>
<dbReference type="GO" id="GO:0046872">
    <property type="term" value="F:metal ion binding"/>
    <property type="evidence" value="ECO:0007669"/>
    <property type="project" value="UniProtKB-KW"/>
</dbReference>
<keyword evidence="3" id="KW-0677">Repeat</keyword>
<dbReference type="PROSITE" id="PS00198">
    <property type="entry name" value="4FE4S_FER_1"/>
    <property type="match status" value="2"/>
</dbReference>